<dbReference type="PANTHER" id="PTHR11730:SF121">
    <property type="entry name" value="AMMONIUM TRANSPORTER 1 MEMBER 1"/>
    <property type="match status" value="1"/>
</dbReference>
<feature type="domain" description="Ammonium transporter AmtB-like" evidence="6">
    <location>
        <begin position="41"/>
        <end position="109"/>
    </location>
</feature>
<keyword evidence="2 5" id="KW-0812">Transmembrane</keyword>
<evidence type="ECO:0000259" key="6">
    <source>
        <dbReference type="Pfam" id="PF00909"/>
    </source>
</evidence>
<protein>
    <submittedName>
        <fullName evidence="7">Ammonium transporter 1 member 3</fullName>
    </submittedName>
</protein>
<feature type="transmembrane region" description="Helical" evidence="5">
    <location>
        <begin position="41"/>
        <end position="62"/>
    </location>
</feature>
<dbReference type="Pfam" id="PF00909">
    <property type="entry name" value="Ammonium_transp"/>
    <property type="match status" value="2"/>
</dbReference>
<evidence type="ECO:0000256" key="3">
    <source>
        <dbReference type="ARBA" id="ARBA00022989"/>
    </source>
</evidence>
<reference evidence="7" key="1">
    <citation type="submission" date="2019-09" db="EMBL/GenBank/DDBJ databases">
        <title>Draft genome information of white flower Hibiscus syriacus.</title>
        <authorList>
            <person name="Kim Y.-M."/>
        </authorList>
    </citation>
    <scope>NUCLEOTIDE SEQUENCE [LARGE SCALE GENOMIC DNA]</scope>
    <source>
        <strain evidence="7">YM2019G1</strain>
    </source>
</reference>
<evidence type="ECO:0000256" key="2">
    <source>
        <dbReference type="ARBA" id="ARBA00022692"/>
    </source>
</evidence>
<dbReference type="Proteomes" id="UP000436088">
    <property type="component" value="Unassembled WGS sequence"/>
</dbReference>
<feature type="transmembrane region" description="Helical" evidence="5">
    <location>
        <begin position="69"/>
        <end position="90"/>
    </location>
</feature>
<keyword evidence="3 5" id="KW-1133">Transmembrane helix</keyword>
<comment type="caution">
    <text evidence="7">The sequence shown here is derived from an EMBL/GenBank/DDBJ whole genome shotgun (WGS) entry which is preliminary data.</text>
</comment>
<dbReference type="InterPro" id="IPR024041">
    <property type="entry name" value="NH4_transpt_AmtB-like_dom"/>
</dbReference>
<evidence type="ECO:0000313" key="8">
    <source>
        <dbReference type="Proteomes" id="UP000436088"/>
    </source>
</evidence>
<dbReference type="InterPro" id="IPR029020">
    <property type="entry name" value="Ammonium/urea_transptr"/>
</dbReference>
<accession>A0A6A3AP73</accession>
<name>A0A6A3AP73_HIBSY</name>
<keyword evidence="8" id="KW-1185">Reference proteome</keyword>
<evidence type="ECO:0000256" key="1">
    <source>
        <dbReference type="ARBA" id="ARBA00004141"/>
    </source>
</evidence>
<dbReference type="GO" id="GO:0097272">
    <property type="term" value="P:ammonium homeostasis"/>
    <property type="evidence" value="ECO:0007669"/>
    <property type="project" value="TreeGrafter"/>
</dbReference>
<sequence>MGTCSTDLEALLGHNATASAAAADYICNKFSDVSFDVENTYLLFSAYLNFFMQLGFAMLCAGSVRAKNAINIMLITVLDATIVGLFYYLFRFAFGSPSSGDFIGRHHLTESRDFHTLVRLAVECGGENGGDYHSSRMHGALTTLLGKRILTRHWNVTDVCSGLLGDFAAITAGCSVVEPWAAIICGSVAALVLIGCNKLAVEVKFDYPLEATQLRDGCGAWGVLFTGLFAFDKYVREVYPGRPPGRYGLLMGGDGGFWPLRLSRFWSLLGG</sequence>
<organism evidence="7 8">
    <name type="scientific">Hibiscus syriacus</name>
    <name type="common">Rose of Sharon</name>
    <dbReference type="NCBI Taxonomy" id="106335"/>
    <lineage>
        <taxon>Eukaryota</taxon>
        <taxon>Viridiplantae</taxon>
        <taxon>Streptophyta</taxon>
        <taxon>Embryophyta</taxon>
        <taxon>Tracheophyta</taxon>
        <taxon>Spermatophyta</taxon>
        <taxon>Magnoliopsida</taxon>
        <taxon>eudicotyledons</taxon>
        <taxon>Gunneridae</taxon>
        <taxon>Pentapetalae</taxon>
        <taxon>rosids</taxon>
        <taxon>malvids</taxon>
        <taxon>Malvales</taxon>
        <taxon>Malvaceae</taxon>
        <taxon>Malvoideae</taxon>
        <taxon>Hibiscus</taxon>
    </lineage>
</organism>
<proteinExistence type="predicted"/>
<dbReference type="SUPFAM" id="SSF111352">
    <property type="entry name" value="Ammonium transporter"/>
    <property type="match status" value="2"/>
</dbReference>
<keyword evidence="4 5" id="KW-0472">Membrane</keyword>
<evidence type="ECO:0000256" key="4">
    <source>
        <dbReference type="ARBA" id="ARBA00023136"/>
    </source>
</evidence>
<gene>
    <name evidence="7" type="ORF">F3Y22_tig00110446pilonHSYRG00007</name>
</gene>
<feature type="domain" description="Ammonium transporter AmtB-like" evidence="6">
    <location>
        <begin position="137"/>
        <end position="240"/>
    </location>
</feature>
<evidence type="ECO:0000313" key="7">
    <source>
        <dbReference type="EMBL" id="KAE8704699.1"/>
    </source>
</evidence>
<dbReference type="GO" id="GO:0008519">
    <property type="term" value="F:ammonium channel activity"/>
    <property type="evidence" value="ECO:0007669"/>
    <property type="project" value="InterPro"/>
</dbReference>
<comment type="subcellular location">
    <subcellularLocation>
        <location evidence="1">Membrane</location>
        <topology evidence="1">Multi-pass membrane protein</topology>
    </subcellularLocation>
</comment>
<dbReference type="GO" id="GO:0005886">
    <property type="term" value="C:plasma membrane"/>
    <property type="evidence" value="ECO:0007669"/>
    <property type="project" value="TreeGrafter"/>
</dbReference>
<dbReference type="AlphaFoldDB" id="A0A6A3AP73"/>
<dbReference type="PANTHER" id="PTHR11730">
    <property type="entry name" value="AMMONIUM TRANSPORTER"/>
    <property type="match status" value="1"/>
</dbReference>
<dbReference type="Gene3D" id="1.10.3430.10">
    <property type="entry name" value="Ammonium transporter AmtB like domains"/>
    <property type="match status" value="2"/>
</dbReference>
<dbReference type="EMBL" id="VEPZ02000990">
    <property type="protein sequence ID" value="KAE8704699.1"/>
    <property type="molecule type" value="Genomic_DNA"/>
</dbReference>
<evidence type="ECO:0000256" key="5">
    <source>
        <dbReference type="SAM" id="Phobius"/>
    </source>
</evidence>